<comment type="subcellular location">
    <subcellularLocation>
        <location evidence="1">Cell envelope</location>
    </subcellularLocation>
</comment>
<evidence type="ECO:0000256" key="1">
    <source>
        <dbReference type="ARBA" id="ARBA00004196"/>
    </source>
</evidence>
<protein>
    <submittedName>
        <fullName evidence="5">TMAO reductase system periplasmic, TorT</fullName>
    </submittedName>
</protein>
<dbReference type="InterPro" id="IPR025997">
    <property type="entry name" value="SBP_2_dom"/>
</dbReference>
<dbReference type="HOGENOM" id="CLU_053104_0_0_6"/>
<dbReference type="InterPro" id="IPR014301">
    <property type="entry name" value="TMAO_TorT"/>
</dbReference>
<dbReference type="GO" id="GO:0055085">
    <property type="term" value="P:transmembrane transport"/>
    <property type="evidence" value="ECO:0007669"/>
    <property type="project" value="UniProtKB-ARBA"/>
</dbReference>
<dbReference type="NCBIfam" id="TIGR02955">
    <property type="entry name" value="TMAO_TorT"/>
    <property type="match status" value="1"/>
</dbReference>
<evidence type="ECO:0000256" key="3">
    <source>
        <dbReference type="ARBA" id="ARBA00022729"/>
    </source>
</evidence>
<dbReference type="GO" id="GO:0030313">
    <property type="term" value="C:cell envelope"/>
    <property type="evidence" value="ECO:0007669"/>
    <property type="project" value="UniProtKB-SubCell"/>
</dbReference>
<organism evidence="5 6">
    <name type="scientific">Oleispira antarctica RB-8</name>
    <dbReference type="NCBI Taxonomy" id="698738"/>
    <lineage>
        <taxon>Bacteria</taxon>
        <taxon>Pseudomonadati</taxon>
        <taxon>Pseudomonadota</taxon>
        <taxon>Gammaproteobacteria</taxon>
        <taxon>Oceanospirillales</taxon>
        <taxon>Oceanospirillaceae</taxon>
        <taxon>Oleispira</taxon>
    </lineage>
</organism>
<keyword evidence="3" id="KW-0732">Signal</keyword>
<dbReference type="InterPro" id="IPR028082">
    <property type="entry name" value="Peripla_BP_I"/>
</dbReference>
<gene>
    <name evidence="5" type="ORF">OLEAN_C26800</name>
</gene>
<reference evidence="5 6" key="1">
    <citation type="journal article" date="2013" name="Nat. Commun.">
        <title>Genome sequence and functional genomic analysis of the oil-degrading bacterium Oleispira antarctica.</title>
        <authorList>
            <person name="Kube M."/>
            <person name="Chernikova T.N."/>
            <person name="Al-Ramahi Y."/>
            <person name="Beloqui A."/>
            <person name="Lopez-Cortez N."/>
            <person name="Guazzaroni M.E."/>
            <person name="Heipieper H.J."/>
            <person name="Klages S."/>
            <person name="Kotsyurbenko O.R."/>
            <person name="Langer I."/>
            <person name="Nechitaylo T.Y."/>
            <person name="Lunsdorf H."/>
            <person name="Fernandez M."/>
            <person name="Juarez S."/>
            <person name="Ciordia S."/>
            <person name="Singer A."/>
            <person name="Kagan O."/>
            <person name="Egorova O."/>
            <person name="Petit P.A."/>
            <person name="Stogios P."/>
            <person name="Kim Y."/>
            <person name="Tchigvintsev A."/>
            <person name="Flick R."/>
            <person name="Denaro R."/>
            <person name="Genovese M."/>
            <person name="Albar J.P."/>
            <person name="Reva O.N."/>
            <person name="Martinez-Gomariz M."/>
            <person name="Tran H."/>
            <person name="Ferrer M."/>
            <person name="Savchenko A."/>
            <person name="Yakunin A.F."/>
            <person name="Yakimov M.M."/>
            <person name="Golyshina O.V."/>
            <person name="Reinhardt R."/>
            <person name="Golyshin P.N."/>
        </authorList>
    </citation>
    <scope>NUCLEOTIDE SEQUENCE [LARGE SCALE GENOMIC DNA]</scope>
</reference>
<evidence type="ECO:0000313" key="6">
    <source>
        <dbReference type="Proteomes" id="UP000032749"/>
    </source>
</evidence>
<dbReference type="SUPFAM" id="SSF53822">
    <property type="entry name" value="Periplasmic binding protein-like I"/>
    <property type="match status" value="1"/>
</dbReference>
<dbReference type="OrthoDB" id="9773673at2"/>
<evidence type="ECO:0000256" key="2">
    <source>
        <dbReference type="ARBA" id="ARBA00007639"/>
    </source>
</evidence>
<dbReference type="Proteomes" id="UP000032749">
    <property type="component" value="Chromosome"/>
</dbReference>
<evidence type="ECO:0000313" key="5">
    <source>
        <dbReference type="EMBL" id="CCK76856.1"/>
    </source>
</evidence>
<sequence>MLLKKRIKLPIIIALMFALYGPFVVAELKNPWSLEQRKPFNQAIQSINNIEYKQLISVKNSWRVCVLVPHLKDAYWMGINYGLVTHAKALNIQLELFEAGSYYAEDKQLNQLDYCLTQSFDGILLGAVSPGLLAKYQPPITKPIIALVNRLDSDKVSTRIGVNWYEMGYRAGLFVRQNEKEKSTLAILAGPNKQGGSDSVEQGIIDALEGSLVTVSAIQHADNNRNLYRDQLEILLLSQTPDYILGSAVAIEAAVSVLRQKELEGKIQLVSSYLSPAILRAIHRKKVQFSNDDLVVTQGQLAIDVMVRELEGASAFGDIGPLIQTQRMQAISTHYSETSLAPADYYPIYRVVPD</sequence>
<dbReference type="EMBL" id="FO203512">
    <property type="protein sequence ID" value="CCK76856.1"/>
    <property type="molecule type" value="Genomic_DNA"/>
</dbReference>
<dbReference type="CDD" id="cd06306">
    <property type="entry name" value="PBP1_TorT-like"/>
    <property type="match status" value="1"/>
</dbReference>
<dbReference type="Pfam" id="PF13407">
    <property type="entry name" value="Peripla_BP_4"/>
    <property type="match status" value="1"/>
</dbReference>
<evidence type="ECO:0000259" key="4">
    <source>
        <dbReference type="Pfam" id="PF13407"/>
    </source>
</evidence>
<dbReference type="GO" id="GO:0030246">
    <property type="term" value="F:carbohydrate binding"/>
    <property type="evidence" value="ECO:0007669"/>
    <property type="project" value="UniProtKB-ARBA"/>
</dbReference>
<dbReference type="STRING" id="698738.OLEAN_C26800"/>
<dbReference type="PATRIC" id="fig|698738.3.peg.2779"/>
<dbReference type="KEGG" id="oai:OLEAN_C26800"/>
<dbReference type="NCBIfam" id="NF008185">
    <property type="entry name" value="PRK10936.1"/>
    <property type="match status" value="1"/>
</dbReference>
<comment type="similarity">
    <text evidence="2">Belongs to the bacterial solute-binding protein 2 family.</text>
</comment>
<proteinExistence type="inferred from homology"/>
<name>R4YP18_OLEAN</name>
<dbReference type="PANTHER" id="PTHR46847">
    <property type="entry name" value="D-ALLOSE-BINDING PERIPLASMIC PROTEIN-RELATED"/>
    <property type="match status" value="1"/>
</dbReference>
<accession>R4YP18</accession>
<dbReference type="PANTHER" id="PTHR46847:SF1">
    <property type="entry name" value="D-ALLOSE-BINDING PERIPLASMIC PROTEIN-RELATED"/>
    <property type="match status" value="1"/>
</dbReference>
<keyword evidence="6" id="KW-1185">Reference proteome</keyword>
<feature type="domain" description="Periplasmic binding protein" evidence="4">
    <location>
        <begin position="65"/>
        <end position="313"/>
    </location>
</feature>
<dbReference type="AlphaFoldDB" id="R4YP18"/>
<dbReference type="Gene3D" id="3.40.50.2300">
    <property type="match status" value="2"/>
</dbReference>